<dbReference type="NCBIfam" id="NF040924">
    <property type="entry name" value="small_MgtU"/>
    <property type="match status" value="1"/>
</dbReference>
<sequence>MRRGSLDNVFIQVAIIAFIIILLTVWIR</sequence>
<dbReference type="Proteomes" id="UP001236270">
    <property type="component" value="Unassembled WGS sequence"/>
</dbReference>
<protein>
    <submittedName>
        <fullName evidence="2">Magnesium transporter protection protein MgtU</fullName>
    </submittedName>
</protein>
<keyword evidence="1" id="KW-0472">Membrane</keyword>
<keyword evidence="1" id="KW-0812">Transmembrane</keyword>
<accession>A0AAW8HWU1</accession>
<keyword evidence="1" id="KW-1133">Transmembrane helix</keyword>
<comment type="caution">
    <text evidence="2">The sequence shown here is derived from an EMBL/GenBank/DDBJ whole genome shotgun (WGS) entry which is preliminary data.</text>
</comment>
<gene>
    <name evidence="2" type="primary">mgtU</name>
    <name evidence="2" type="ORF">RBJ30_23980</name>
</gene>
<proteinExistence type="predicted"/>
<feature type="transmembrane region" description="Helical" evidence="1">
    <location>
        <begin position="9"/>
        <end position="27"/>
    </location>
</feature>
<dbReference type="EMBL" id="JAVDNV010000024">
    <property type="protein sequence ID" value="MDQ2312126.1"/>
    <property type="molecule type" value="Genomic_DNA"/>
</dbReference>
<dbReference type="AlphaFoldDB" id="A0AAW8HWU1"/>
<dbReference type="RefSeq" id="WP_254712453.1">
    <property type="nucleotide sequence ID" value="NZ_CBCSIS010000003.1"/>
</dbReference>
<evidence type="ECO:0000313" key="2">
    <source>
        <dbReference type="EMBL" id="MDQ2312126.1"/>
    </source>
</evidence>
<reference evidence="2" key="1">
    <citation type="submission" date="2023-08" db="EMBL/GenBank/DDBJ databases">
        <title>WGS of pathogenic bacterial species, Los Angeles County Public Health Laboratories.</title>
        <authorList>
            <person name="Garrigues J.M."/>
            <person name="Green N.M."/>
        </authorList>
    </citation>
    <scope>NUCLEOTIDE SEQUENCE</scope>
    <source>
        <strain evidence="2">LACPHL-BACT-2023-00068</strain>
    </source>
</reference>
<organism evidence="2 3">
    <name type="scientific">Pluralibacter gergoviae</name>
    <name type="common">Enterobacter gergoviae</name>
    <dbReference type="NCBI Taxonomy" id="61647"/>
    <lineage>
        <taxon>Bacteria</taxon>
        <taxon>Pseudomonadati</taxon>
        <taxon>Pseudomonadota</taxon>
        <taxon>Gammaproteobacteria</taxon>
        <taxon>Enterobacterales</taxon>
        <taxon>Enterobacteriaceae</taxon>
        <taxon>Pluralibacter</taxon>
    </lineage>
</organism>
<dbReference type="GeneID" id="75697650"/>
<evidence type="ECO:0000256" key="1">
    <source>
        <dbReference type="SAM" id="Phobius"/>
    </source>
</evidence>
<evidence type="ECO:0000313" key="3">
    <source>
        <dbReference type="Proteomes" id="UP001236270"/>
    </source>
</evidence>
<name>A0AAW8HWU1_PLUGE</name>